<name>A0AAD7IYW3_9AGAR</name>
<reference evidence="1" key="1">
    <citation type="submission" date="2023-03" db="EMBL/GenBank/DDBJ databases">
        <title>Massive genome expansion in bonnet fungi (Mycena s.s.) driven by repeated elements and novel gene families across ecological guilds.</title>
        <authorList>
            <consortium name="Lawrence Berkeley National Laboratory"/>
            <person name="Harder C.B."/>
            <person name="Miyauchi S."/>
            <person name="Viragh M."/>
            <person name="Kuo A."/>
            <person name="Thoen E."/>
            <person name="Andreopoulos B."/>
            <person name="Lu D."/>
            <person name="Skrede I."/>
            <person name="Drula E."/>
            <person name="Henrissat B."/>
            <person name="Morin E."/>
            <person name="Kohler A."/>
            <person name="Barry K."/>
            <person name="LaButti K."/>
            <person name="Morin E."/>
            <person name="Salamov A."/>
            <person name="Lipzen A."/>
            <person name="Mereny Z."/>
            <person name="Hegedus B."/>
            <person name="Baldrian P."/>
            <person name="Stursova M."/>
            <person name="Weitz H."/>
            <person name="Taylor A."/>
            <person name="Grigoriev I.V."/>
            <person name="Nagy L.G."/>
            <person name="Martin F."/>
            <person name="Kauserud H."/>
        </authorList>
    </citation>
    <scope>NUCLEOTIDE SEQUENCE</scope>
    <source>
        <strain evidence="1">CBHHK188m</strain>
    </source>
</reference>
<dbReference type="EMBL" id="JARJLG010000075">
    <property type="protein sequence ID" value="KAJ7752204.1"/>
    <property type="molecule type" value="Genomic_DNA"/>
</dbReference>
<dbReference type="Proteomes" id="UP001215280">
    <property type="component" value="Unassembled WGS sequence"/>
</dbReference>
<evidence type="ECO:0008006" key="3">
    <source>
        <dbReference type="Google" id="ProtNLM"/>
    </source>
</evidence>
<dbReference type="AlphaFoldDB" id="A0AAD7IYW3"/>
<accession>A0AAD7IYW3</accession>
<protein>
    <recommendedName>
        <fullName evidence="3">Protein kinase domain-containing protein</fullName>
    </recommendedName>
</protein>
<evidence type="ECO:0000313" key="1">
    <source>
        <dbReference type="EMBL" id="KAJ7752204.1"/>
    </source>
</evidence>
<organism evidence="1 2">
    <name type="scientific">Mycena maculata</name>
    <dbReference type="NCBI Taxonomy" id="230809"/>
    <lineage>
        <taxon>Eukaryota</taxon>
        <taxon>Fungi</taxon>
        <taxon>Dikarya</taxon>
        <taxon>Basidiomycota</taxon>
        <taxon>Agaricomycotina</taxon>
        <taxon>Agaricomycetes</taxon>
        <taxon>Agaricomycetidae</taxon>
        <taxon>Agaricales</taxon>
        <taxon>Marasmiineae</taxon>
        <taxon>Mycenaceae</taxon>
        <taxon>Mycena</taxon>
    </lineage>
</organism>
<keyword evidence="2" id="KW-1185">Reference proteome</keyword>
<comment type="caution">
    <text evidence="1">The sequence shown here is derived from an EMBL/GenBank/DDBJ whole genome shotgun (WGS) entry which is preliminary data.</text>
</comment>
<sequence>MSDNEADFEGVDRARVHAPPPLSPVLVRAARNDFSGIRERHPNAGVLDAIRISDGAEVVLKFVGPASRDTKIYGYLSTDPGARNHCLPMLELLHIEDPEYSEPSIEFIQQVLEGLVFLHRNNIAHRTAFPFSHFLPRLNLTCPDSNVYFTSPTHG</sequence>
<proteinExistence type="predicted"/>
<gene>
    <name evidence="1" type="ORF">DFH07DRAFT_960636</name>
</gene>
<evidence type="ECO:0000313" key="2">
    <source>
        <dbReference type="Proteomes" id="UP001215280"/>
    </source>
</evidence>